<feature type="domain" description="Metallo-beta-lactamase" evidence="1">
    <location>
        <begin position="45"/>
        <end position="243"/>
    </location>
</feature>
<proteinExistence type="predicted"/>
<evidence type="ECO:0000313" key="2">
    <source>
        <dbReference type="EMBL" id="OGJ03026.1"/>
    </source>
</evidence>
<dbReference type="InterPro" id="IPR035681">
    <property type="entry name" value="ComA-like_MBL"/>
</dbReference>
<dbReference type="PANTHER" id="PTHR30619:SF1">
    <property type="entry name" value="RECOMBINATION PROTEIN 2"/>
    <property type="match status" value="1"/>
</dbReference>
<accession>A0A1F6Y9K9</accession>
<reference evidence="2 3" key="1">
    <citation type="journal article" date="2016" name="Nat. Commun.">
        <title>Thousands of microbial genomes shed light on interconnected biogeochemical processes in an aquifer system.</title>
        <authorList>
            <person name="Anantharaman K."/>
            <person name="Brown C.T."/>
            <person name="Hug L.A."/>
            <person name="Sharon I."/>
            <person name="Castelle C.J."/>
            <person name="Probst A.J."/>
            <person name="Thomas B.C."/>
            <person name="Singh A."/>
            <person name="Wilkins M.J."/>
            <person name="Karaoz U."/>
            <person name="Brodie E.L."/>
            <person name="Williams K.H."/>
            <person name="Hubbard S.S."/>
            <person name="Banfield J.F."/>
        </authorList>
    </citation>
    <scope>NUCLEOTIDE SEQUENCE [LARGE SCALE GENOMIC DNA]</scope>
</reference>
<dbReference type="EMBL" id="MFVV01000027">
    <property type="protein sequence ID" value="OGJ03026.1"/>
    <property type="molecule type" value="Genomic_DNA"/>
</dbReference>
<sequence>MFSKIKKQKLFLLAFLLLVVNFFLFYLEFQSPRRELIFAALDVGQGDALYVESPTGTQILFDAGPPRKVLGQLSRVMPPFDRTIDAIVITNPDLDHIGGFADVLEAYKVEKVFEPGTAGDSKVYQNLKAEIKDRNIPDIVVRRGMRLHLGGGAVIDILFPDRDVSDWTTNDGSVVARLAYGNTSIMLTGDASVDTERIILEENTAARLRSTVLKAGHHGSRTSTSAAFLQAVAPDYAVISTGADNKYGHPHQETLKILNEFGVKILRTDILGAIILKSNGRNVRFSFLK</sequence>
<dbReference type="InterPro" id="IPR052159">
    <property type="entry name" value="Competence_DNA_uptake"/>
</dbReference>
<dbReference type="CDD" id="cd07731">
    <property type="entry name" value="ComA-like_MBL-fold"/>
    <property type="match status" value="1"/>
</dbReference>
<evidence type="ECO:0000259" key="1">
    <source>
        <dbReference type="SMART" id="SM00849"/>
    </source>
</evidence>
<dbReference type="SUPFAM" id="SSF56281">
    <property type="entry name" value="Metallo-hydrolase/oxidoreductase"/>
    <property type="match status" value="1"/>
</dbReference>
<dbReference type="SMART" id="SM00849">
    <property type="entry name" value="Lactamase_B"/>
    <property type="match status" value="1"/>
</dbReference>
<dbReference type="InterPro" id="IPR036866">
    <property type="entry name" value="RibonucZ/Hydroxyglut_hydro"/>
</dbReference>
<evidence type="ECO:0000313" key="3">
    <source>
        <dbReference type="Proteomes" id="UP000176192"/>
    </source>
</evidence>
<dbReference type="InterPro" id="IPR001279">
    <property type="entry name" value="Metallo-B-lactamas"/>
</dbReference>
<organism evidence="2 3">
    <name type="scientific">Candidatus Nomurabacteria bacterium RIFCSPLOWO2_12_FULL_46_14</name>
    <dbReference type="NCBI Taxonomy" id="1801797"/>
    <lineage>
        <taxon>Bacteria</taxon>
        <taxon>Candidatus Nomuraibacteriota</taxon>
    </lineage>
</organism>
<dbReference type="Proteomes" id="UP000176192">
    <property type="component" value="Unassembled WGS sequence"/>
</dbReference>
<dbReference type="PANTHER" id="PTHR30619">
    <property type="entry name" value="DNA INTERNALIZATION/COMPETENCE PROTEIN COMEC/REC2"/>
    <property type="match status" value="1"/>
</dbReference>
<dbReference type="Pfam" id="PF00753">
    <property type="entry name" value="Lactamase_B"/>
    <property type="match status" value="1"/>
</dbReference>
<dbReference type="Gene3D" id="3.60.15.10">
    <property type="entry name" value="Ribonuclease Z/Hydroxyacylglutathione hydrolase-like"/>
    <property type="match status" value="1"/>
</dbReference>
<dbReference type="STRING" id="1801797.A3G06_01625"/>
<name>A0A1F6Y9K9_9BACT</name>
<gene>
    <name evidence="2" type="ORF">A3G06_01625</name>
</gene>
<protein>
    <recommendedName>
        <fullName evidence="1">Metallo-beta-lactamase domain-containing protein</fullName>
    </recommendedName>
</protein>
<dbReference type="AlphaFoldDB" id="A0A1F6Y9K9"/>
<comment type="caution">
    <text evidence="2">The sequence shown here is derived from an EMBL/GenBank/DDBJ whole genome shotgun (WGS) entry which is preliminary data.</text>
</comment>